<dbReference type="AlphaFoldDB" id="A0A0J8C423"/>
<dbReference type="Proteomes" id="UP000037432">
    <property type="component" value="Unassembled WGS sequence"/>
</dbReference>
<evidence type="ECO:0000313" key="1">
    <source>
        <dbReference type="EMBL" id="KMS72560.1"/>
    </source>
</evidence>
<sequence>MARAFAHACSLDLDTIDRMWLAACRERRGSGGAPEGPSPNLIKDFPDLSAALEGLRLVSGAPSYRVMQNRARQAGLALSRSTAQRISRRRQVPGSAACLEAFLVGCEVPLRGRDVWLEAWWRAQQQAKSQRVEHVREADLLEAVVADGPASPVTHETALRLLRKAGFDALERYRGFQAPWTVACDRCAAERRVRLSDVVLGQATCLECPELNERVRKAWADLLEDRTDQLSRQEAEALRVATLLKSRHQRGHLDVHVFVPDEQTGIALLPGTWHPALENALRHHVRRPFRLEVMLVYPDGPAGSRKNGQRQRRLAKAAGLLEGPI</sequence>
<organism evidence="1 2">
    <name type="scientific">Streptomyces viridochromogenes</name>
    <dbReference type="NCBI Taxonomy" id="1938"/>
    <lineage>
        <taxon>Bacteria</taxon>
        <taxon>Bacillati</taxon>
        <taxon>Actinomycetota</taxon>
        <taxon>Actinomycetes</taxon>
        <taxon>Kitasatosporales</taxon>
        <taxon>Streptomycetaceae</taxon>
        <taxon>Streptomyces</taxon>
    </lineage>
</organism>
<dbReference type="PATRIC" id="fig|1938.3.peg.8723"/>
<evidence type="ECO:0000313" key="2">
    <source>
        <dbReference type="Proteomes" id="UP000037432"/>
    </source>
</evidence>
<dbReference type="EMBL" id="LFNT01000026">
    <property type="protein sequence ID" value="KMS72560.1"/>
    <property type="molecule type" value="Genomic_DNA"/>
</dbReference>
<comment type="caution">
    <text evidence="1">The sequence shown here is derived from an EMBL/GenBank/DDBJ whole genome shotgun (WGS) entry which is preliminary data.</text>
</comment>
<gene>
    <name evidence="1" type="ORF">ACM01_22475</name>
</gene>
<accession>A0A0J8C423</accession>
<reference evidence="1 2" key="1">
    <citation type="submission" date="2015-06" db="EMBL/GenBank/DDBJ databases">
        <authorList>
            <person name="Ju K.-S."/>
            <person name="Doroghazi J.R."/>
            <person name="Metcalf W.W."/>
        </authorList>
    </citation>
    <scope>NUCLEOTIDE SEQUENCE [LARGE SCALE GENOMIC DNA]</scope>
    <source>
        <strain evidence="1 2">NRRL 3414</strain>
    </source>
</reference>
<proteinExistence type="predicted"/>
<name>A0A0J8C423_STRVR</name>
<protein>
    <submittedName>
        <fullName evidence="1">Uncharacterized protein</fullName>
    </submittedName>
</protein>